<dbReference type="Pfam" id="PF01161">
    <property type="entry name" value="PBP"/>
    <property type="match status" value="1"/>
</dbReference>
<dbReference type="PROSITE" id="PS50093">
    <property type="entry name" value="PKD"/>
    <property type="match status" value="1"/>
</dbReference>
<dbReference type="InterPro" id="IPR008914">
    <property type="entry name" value="PEBP"/>
</dbReference>
<evidence type="ECO:0000313" key="3">
    <source>
        <dbReference type="EMBL" id="BAQ94411.1"/>
    </source>
</evidence>
<reference evidence="3 4" key="1">
    <citation type="journal article" date="2013" name="PLoS Genet.">
        <title>Expanding the Marine Virosphere Using Metagenomics.</title>
        <authorList>
            <person name="Mizuno C.M."/>
            <person name="Rodriguez-Valera F."/>
            <person name="Kimes N.E."/>
            <person name="Ghai R."/>
        </authorList>
    </citation>
    <scope>NUCLEOTIDE SEQUENCE [LARGE SCALE GENOMIC DNA]</scope>
    <source>
        <strain evidence="3">UvMED-CGR-U-MedDCM-OCT-S31-C1</strain>
    </source>
</reference>
<dbReference type="GeneID" id="55412074"/>
<dbReference type="EMBL" id="AP013547">
    <property type="protein sequence ID" value="BAQ94411.1"/>
    <property type="molecule type" value="Genomic_DNA"/>
</dbReference>
<dbReference type="KEGG" id="vg:55412074"/>
<dbReference type="InterPro" id="IPR036610">
    <property type="entry name" value="PEBP-like_sf"/>
</dbReference>
<dbReference type="Gene3D" id="3.90.280.10">
    <property type="entry name" value="PEBP-like"/>
    <property type="match status" value="1"/>
</dbReference>
<accession>A0A6S4P7W4</accession>
<name>A0A6S4P7W4_9CAUD</name>
<feature type="domain" description="PKD" evidence="2">
    <location>
        <begin position="265"/>
        <end position="342"/>
    </location>
</feature>
<keyword evidence="4" id="KW-1185">Reference proteome</keyword>
<evidence type="ECO:0000259" key="2">
    <source>
        <dbReference type="PROSITE" id="PS50093"/>
    </source>
</evidence>
<sequence>MPCSGRFFYGNLGIQRRNAMGYYVPNFTRLKIRAGLPSVMYEDQLDYYAEKHGFEDYIQDWDGTAPRLGSVSITRDPNSASVEAGTEVTYTARSSGNAETLAYSWTIGGTDSDRTITGGTTSQTCVVTWLTSGRKNVTCEITASDEGVTDSPAEGTIAQNVFVTIGTVTIAGDQAVTAGEERTYTATASGSATDVEFVFSAPGETFDGGTVIWQSAGVRQITCTATSATATQSPVTATLDVVVSARPVVGAVTVTNDDDLDTIQAGVETSFSAVNAGNAEVVSRTWTSTDAGATITPNANGTSADVTFSAAGDFTVTCTMSDGTDSVAGSASMTVTAAPITLTVSSPQLVDGAWDDSVGMNAAVDDIQNPELTWTLANAGTITGYSLLIIDLDASDNNGDPWRHWNVRAQPDGPNGGNGIMEVTETSVTIGRITINDDNNLPGEATPGSTTGGFGLNNGFEPFGPPQEAHTYRVLVQAWNGNTLVATSNELEGTYTPENVPEEPDGPIEVETPPSFTGTLRVGETLTATPATFTNAPESARVLTSFLGGATENGNFFLLTNADTYTLRVTDVNTWIRVQSRLNDISIIDDVTSESDPQGPVQEQGGVDPEGPDIDPPEGGTEIQIETETTIRGTPSAGQIMTATPATFSGDENMTVTGQWVSNDAETNDLGPLAWLPIEEAEENQTDLVIQEDLVGRWIRYNTVATPSTPGVSVVSASDPVQIQ</sequence>
<feature type="region of interest" description="Disordered" evidence="1">
    <location>
        <begin position="591"/>
        <end position="621"/>
    </location>
</feature>
<dbReference type="RefSeq" id="YP_009777908.1">
    <property type="nucleotide sequence ID" value="NC_047706.1"/>
</dbReference>
<protein>
    <submittedName>
        <fullName evidence="3">Cell wall/surface repeat protein</fullName>
    </submittedName>
</protein>
<evidence type="ECO:0000313" key="4">
    <source>
        <dbReference type="Proteomes" id="UP000505271"/>
    </source>
</evidence>
<dbReference type="SUPFAM" id="SSF49777">
    <property type="entry name" value="PEBP-like"/>
    <property type="match status" value="1"/>
</dbReference>
<dbReference type="Gene3D" id="2.60.40.2700">
    <property type="match status" value="1"/>
</dbReference>
<organism evidence="3 4">
    <name type="scientific">uncultured phage_MedDCM-OCT-S31-C1</name>
    <dbReference type="NCBI Taxonomy" id="2740800"/>
    <lineage>
        <taxon>Viruses</taxon>
        <taxon>Duplodnaviria</taxon>
        <taxon>Heunggongvirae</taxon>
        <taxon>Uroviricota</taxon>
        <taxon>Caudoviricetes</taxon>
        <taxon>Autographivirales</taxon>
        <taxon>Nohivirus</taxon>
        <taxon>Nohivirus S31C1</taxon>
    </lineage>
</organism>
<dbReference type="Proteomes" id="UP000505271">
    <property type="component" value="Segment"/>
</dbReference>
<evidence type="ECO:0000256" key="1">
    <source>
        <dbReference type="SAM" id="MobiDB-lite"/>
    </source>
</evidence>
<proteinExistence type="predicted"/>
<dbReference type="InterPro" id="IPR000601">
    <property type="entry name" value="PKD_dom"/>
</dbReference>